<dbReference type="InterPro" id="IPR016092">
    <property type="entry name" value="ATAP"/>
</dbReference>
<accession>A0A0F5YLC0</accession>
<dbReference type="Gene3D" id="2.60.300.12">
    <property type="entry name" value="HesB-like domain"/>
    <property type="match status" value="1"/>
</dbReference>
<dbReference type="RefSeq" id="WP_046277073.1">
    <property type="nucleotide sequence ID" value="NZ_LATL02000303.1"/>
</dbReference>
<dbReference type="SUPFAM" id="SSF89360">
    <property type="entry name" value="HesB-like domain"/>
    <property type="match status" value="1"/>
</dbReference>
<organism evidence="2 3">
    <name type="scientific">Limnoraphis robusta CS-951</name>
    <dbReference type="NCBI Taxonomy" id="1637645"/>
    <lineage>
        <taxon>Bacteria</taxon>
        <taxon>Bacillati</taxon>
        <taxon>Cyanobacteriota</taxon>
        <taxon>Cyanophyceae</taxon>
        <taxon>Oscillatoriophycideae</taxon>
        <taxon>Oscillatoriales</taxon>
        <taxon>Sirenicapillariaceae</taxon>
        <taxon>Limnoraphis</taxon>
    </lineage>
</organism>
<dbReference type="InterPro" id="IPR000361">
    <property type="entry name" value="ATAP_core_dom"/>
</dbReference>
<evidence type="ECO:0000259" key="1">
    <source>
        <dbReference type="Pfam" id="PF01521"/>
    </source>
</evidence>
<dbReference type="GO" id="GO:0016226">
    <property type="term" value="P:iron-sulfur cluster assembly"/>
    <property type="evidence" value="ECO:0007669"/>
    <property type="project" value="InterPro"/>
</dbReference>
<proteinExistence type="predicted"/>
<feature type="domain" description="Core" evidence="1">
    <location>
        <begin position="2"/>
        <end position="102"/>
    </location>
</feature>
<dbReference type="InterPro" id="IPR017870">
    <property type="entry name" value="FeS_cluster_insertion_CS"/>
</dbReference>
<comment type="caution">
    <text evidence="2">The sequence shown here is derived from an EMBL/GenBank/DDBJ whole genome shotgun (WGS) entry which is preliminary data.</text>
</comment>
<dbReference type="GO" id="GO:0051537">
    <property type="term" value="F:2 iron, 2 sulfur cluster binding"/>
    <property type="evidence" value="ECO:0007669"/>
    <property type="project" value="UniProtKB-ARBA"/>
</dbReference>
<dbReference type="InterPro" id="IPR031108">
    <property type="entry name" value="IscA_plant_cyanobact"/>
</dbReference>
<dbReference type="AlphaFoldDB" id="A0A0F5YLC0"/>
<dbReference type="PATRIC" id="fig|1637645.4.peg.5960"/>
<evidence type="ECO:0000313" key="2">
    <source>
        <dbReference type="EMBL" id="KKD39467.1"/>
    </source>
</evidence>
<gene>
    <name evidence="2" type="ORF">WN50_03270</name>
</gene>
<dbReference type="EMBL" id="LATL02000303">
    <property type="protein sequence ID" value="KKD39467.1"/>
    <property type="molecule type" value="Genomic_DNA"/>
</dbReference>
<dbReference type="InterPro" id="IPR035903">
    <property type="entry name" value="HesB-like_dom_sf"/>
</dbReference>
<reference evidence="2 3" key="1">
    <citation type="submission" date="2015-06" db="EMBL/GenBank/DDBJ databases">
        <title>Draft genome assembly of filamentous brackish cyanobacterium Limnoraphis robusta strain CS-951.</title>
        <authorList>
            <person name="Willis A."/>
            <person name="Parks M."/>
            <person name="Burford M.A."/>
        </authorList>
    </citation>
    <scope>NUCLEOTIDE SEQUENCE [LARGE SCALE GENOMIC DNA]</scope>
    <source>
        <strain evidence="2 3">CS-951</strain>
    </source>
</reference>
<protein>
    <recommendedName>
        <fullName evidence="1">Core domain-containing protein</fullName>
    </recommendedName>
</protein>
<dbReference type="NCBIfam" id="TIGR00049">
    <property type="entry name" value="iron-sulfur cluster assembly accessory protein"/>
    <property type="match status" value="1"/>
</dbReference>
<sequence>MIQVTPSATREVLRLKSKQKDPSVLFRLGVESGGCCGLFYRMRFEPTLQPDDIVYNCGAIQVVIDAQSLSHVEGLILDYSEDLMGGGFRFNNPNAAKTCGCSHSFVPRA</sequence>
<evidence type="ECO:0000313" key="3">
    <source>
        <dbReference type="Proteomes" id="UP000033607"/>
    </source>
</evidence>
<name>A0A0F5YLC0_9CYAN</name>
<dbReference type="PROSITE" id="PS01152">
    <property type="entry name" value="HESB"/>
    <property type="match status" value="1"/>
</dbReference>
<dbReference type="PANTHER" id="PTHR47265:SF1">
    <property type="entry name" value="IRON-SULFUR ASSEMBLY PROTEIN ISCA, CHLOROPLASTIC"/>
    <property type="match status" value="1"/>
</dbReference>
<dbReference type="PANTHER" id="PTHR47265">
    <property type="entry name" value="IRON-SULFUR ASSEMBLY PROTEIN ISCA, CHLOROPLASTIC"/>
    <property type="match status" value="1"/>
</dbReference>
<dbReference type="GO" id="GO:0030674">
    <property type="term" value="F:protein-macromolecule adaptor activity"/>
    <property type="evidence" value="ECO:0007669"/>
    <property type="project" value="TreeGrafter"/>
</dbReference>
<dbReference type="OrthoDB" id="9801228at2"/>
<dbReference type="Pfam" id="PF01521">
    <property type="entry name" value="Fe-S_biosyn"/>
    <property type="match status" value="1"/>
</dbReference>
<dbReference type="Proteomes" id="UP000033607">
    <property type="component" value="Unassembled WGS sequence"/>
</dbReference>